<sequence length="354" mass="39549">MTAEPRPWGDEHVWDSRAELLQNSLERYFGAPGEQLLNNWHPCEPGDNETFNFWWLAHVLDVRIDAYLRTGEESRIEQARLVYENIRRRNHGSLFNDYFDDMLWLALAVLRLADATGDAALAAQAVRIWEHVHTHGWNDHEGGGIAWRVQQPAYKNTPANGPFVILSARLHERTGEPRFLTAATRTMEWLEKTLVRTDGFVEDGVNRLGDHAIDSQWRFTYNQGLYIGACVELAQAGDDTQLAKASRTAHAAIAELATDGVFTGEGGGGDEGLFKGVFYRYAGQLVRAGGEPELREFLLAGTSRLWESGFQDDSLLAADDWRRPAQGKIAYSTQLSAIMATEVCAALSKEPISS</sequence>
<name>A0ABW4GST5_9ACTN</name>
<dbReference type="Pfam" id="PF03663">
    <property type="entry name" value="Glyco_hydro_76"/>
    <property type="match status" value="1"/>
</dbReference>
<dbReference type="EMBL" id="JBHUCM010000043">
    <property type="protein sequence ID" value="MFD1544312.1"/>
    <property type="molecule type" value="Genomic_DNA"/>
</dbReference>
<organism evidence="1 2">
    <name type="scientific">Nonomuraea guangzhouensis</name>
    <dbReference type="NCBI Taxonomy" id="1291555"/>
    <lineage>
        <taxon>Bacteria</taxon>
        <taxon>Bacillati</taxon>
        <taxon>Actinomycetota</taxon>
        <taxon>Actinomycetes</taxon>
        <taxon>Streptosporangiales</taxon>
        <taxon>Streptosporangiaceae</taxon>
        <taxon>Nonomuraea</taxon>
    </lineage>
</organism>
<comment type="caution">
    <text evidence="1">The sequence shown here is derived from an EMBL/GenBank/DDBJ whole genome shotgun (WGS) entry which is preliminary data.</text>
</comment>
<keyword evidence="1" id="KW-0378">Hydrolase</keyword>
<dbReference type="InterPro" id="IPR005198">
    <property type="entry name" value="Glyco_hydro_76"/>
</dbReference>
<dbReference type="Proteomes" id="UP001597097">
    <property type="component" value="Unassembled WGS sequence"/>
</dbReference>
<dbReference type="PANTHER" id="PTHR47791">
    <property type="entry name" value="MEIOTICALLY UP-REGULATED GENE 191 PROTEIN"/>
    <property type="match status" value="1"/>
</dbReference>
<proteinExistence type="predicted"/>
<evidence type="ECO:0000313" key="1">
    <source>
        <dbReference type="EMBL" id="MFD1544312.1"/>
    </source>
</evidence>
<accession>A0ABW4GST5</accession>
<protein>
    <submittedName>
        <fullName evidence="1">Glycoside hydrolase family 76 protein</fullName>
    </submittedName>
</protein>
<evidence type="ECO:0000313" key="2">
    <source>
        <dbReference type="Proteomes" id="UP001597097"/>
    </source>
</evidence>
<dbReference type="InterPro" id="IPR053169">
    <property type="entry name" value="MUG_Protein"/>
</dbReference>
<reference evidence="2" key="1">
    <citation type="journal article" date="2019" name="Int. J. Syst. Evol. Microbiol.">
        <title>The Global Catalogue of Microorganisms (GCM) 10K type strain sequencing project: providing services to taxonomists for standard genome sequencing and annotation.</title>
        <authorList>
            <consortium name="The Broad Institute Genomics Platform"/>
            <consortium name="The Broad Institute Genome Sequencing Center for Infectious Disease"/>
            <person name="Wu L."/>
            <person name="Ma J."/>
        </authorList>
    </citation>
    <scope>NUCLEOTIDE SEQUENCE [LARGE SCALE GENOMIC DNA]</scope>
    <source>
        <strain evidence="2">CGMCC 1.15399</strain>
    </source>
</reference>
<dbReference type="GO" id="GO:0016787">
    <property type="term" value="F:hydrolase activity"/>
    <property type="evidence" value="ECO:0007669"/>
    <property type="project" value="UniProtKB-KW"/>
</dbReference>
<gene>
    <name evidence="1" type="ORF">ACFSJ0_45225</name>
</gene>
<dbReference type="InterPro" id="IPR014512">
    <property type="entry name" value="O_gly_hydro"/>
</dbReference>
<keyword evidence="2" id="KW-1185">Reference proteome</keyword>
<dbReference type="PIRSF" id="PIRSF021505">
    <property type="entry name" value="O_gly_hdrol"/>
    <property type="match status" value="1"/>
</dbReference>
<dbReference type="RefSeq" id="WP_219539749.1">
    <property type="nucleotide sequence ID" value="NZ_JAHKRM010000073.1"/>
</dbReference>
<dbReference type="PANTHER" id="PTHR47791:SF3">
    <property type="entry name" value="MEIOTICALLY UP-REGULATED GENE 191 PROTEIN"/>
    <property type="match status" value="1"/>
</dbReference>